<evidence type="ECO:0000313" key="2">
    <source>
        <dbReference type="Proteomes" id="UP000324222"/>
    </source>
</evidence>
<evidence type="ECO:0000313" key="1">
    <source>
        <dbReference type="EMBL" id="MPC55959.1"/>
    </source>
</evidence>
<sequence length="63" mass="7285">MRQEEATTQEGPAAPRLPSISPLAYEWHRVFVALSEERLPATPHECFYSELHHGERRRRTGQA</sequence>
<keyword evidence="2" id="KW-1185">Reference proteome</keyword>
<dbReference type="EMBL" id="VSRR010013582">
    <property type="protein sequence ID" value="MPC55959.1"/>
    <property type="molecule type" value="Genomic_DNA"/>
</dbReference>
<name>A0A5B7GEM1_PORTR</name>
<gene>
    <name evidence="1" type="ORF">E2C01_049907</name>
</gene>
<dbReference type="Proteomes" id="UP000324222">
    <property type="component" value="Unassembled WGS sequence"/>
</dbReference>
<protein>
    <submittedName>
        <fullName evidence="1">Uncharacterized protein</fullName>
    </submittedName>
</protein>
<accession>A0A5B7GEM1</accession>
<dbReference type="AlphaFoldDB" id="A0A5B7GEM1"/>
<proteinExistence type="predicted"/>
<reference evidence="1 2" key="1">
    <citation type="submission" date="2019-05" db="EMBL/GenBank/DDBJ databases">
        <title>Another draft genome of Portunus trituberculatus and its Hox gene families provides insights of decapod evolution.</title>
        <authorList>
            <person name="Jeong J.-H."/>
            <person name="Song I."/>
            <person name="Kim S."/>
            <person name="Choi T."/>
            <person name="Kim D."/>
            <person name="Ryu S."/>
            <person name="Kim W."/>
        </authorList>
    </citation>
    <scope>NUCLEOTIDE SEQUENCE [LARGE SCALE GENOMIC DNA]</scope>
    <source>
        <tissue evidence="1">Muscle</tissue>
    </source>
</reference>
<organism evidence="1 2">
    <name type="scientific">Portunus trituberculatus</name>
    <name type="common">Swimming crab</name>
    <name type="synonym">Neptunus trituberculatus</name>
    <dbReference type="NCBI Taxonomy" id="210409"/>
    <lineage>
        <taxon>Eukaryota</taxon>
        <taxon>Metazoa</taxon>
        <taxon>Ecdysozoa</taxon>
        <taxon>Arthropoda</taxon>
        <taxon>Crustacea</taxon>
        <taxon>Multicrustacea</taxon>
        <taxon>Malacostraca</taxon>
        <taxon>Eumalacostraca</taxon>
        <taxon>Eucarida</taxon>
        <taxon>Decapoda</taxon>
        <taxon>Pleocyemata</taxon>
        <taxon>Brachyura</taxon>
        <taxon>Eubrachyura</taxon>
        <taxon>Portunoidea</taxon>
        <taxon>Portunidae</taxon>
        <taxon>Portuninae</taxon>
        <taxon>Portunus</taxon>
    </lineage>
</organism>
<comment type="caution">
    <text evidence="1">The sequence shown here is derived from an EMBL/GenBank/DDBJ whole genome shotgun (WGS) entry which is preliminary data.</text>
</comment>